<keyword evidence="1" id="KW-1133">Transmembrane helix</keyword>
<keyword evidence="1" id="KW-0472">Membrane</keyword>
<keyword evidence="1" id="KW-0812">Transmembrane</keyword>
<evidence type="ECO:0000256" key="1">
    <source>
        <dbReference type="SAM" id="Phobius"/>
    </source>
</evidence>
<protein>
    <submittedName>
        <fullName evidence="2">Uncharacterized protein</fullName>
    </submittedName>
</protein>
<accession>A0A6C0EF40</accession>
<proteinExistence type="predicted"/>
<dbReference type="AlphaFoldDB" id="A0A6C0EF40"/>
<organism evidence="2">
    <name type="scientific">viral metagenome</name>
    <dbReference type="NCBI Taxonomy" id="1070528"/>
    <lineage>
        <taxon>unclassified sequences</taxon>
        <taxon>metagenomes</taxon>
        <taxon>organismal metagenomes</taxon>
    </lineage>
</organism>
<name>A0A6C0EF40_9ZZZZ</name>
<evidence type="ECO:0000313" key="2">
    <source>
        <dbReference type="EMBL" id="QHT27362.1"/>
    </source>
</evidence>
<feature type="transmembrane region" description="Helical" evidence="1">
    <location>
        <begin position="7"/>
        <end position="24"/>
    </location>
</feature>
<dbReference type="EMBL" id="MN739821">
    <property type="protein sequence ID" value="QHT27362.1"/>
    <property type="molecule type" value="Genomic_DNA"/>
</dbReference>
<sequence>MDTITVIGATFVLFYCVIQVFSFYNIPPNVYIIYLIFYIFIVITFLILGNK</sequence>
<feature type="transmembrane region" description="Helical" evidence="1">
    <location>
        <begin position="30"/>
        <end position="48"/>
    </location>
</feature>
<reference evidence="2" key="1">
    <citation type="journal article" date="2020" name="Nature">
        <title>Giant virus diversity and host interactions through global metagenomics.</title>
        <authorList>
            <person name="Schulz F."/>
            <person name="Roux S."/>
            <person name="Paez-Espino D."/>
            <person name="Jungbluth S."/>
            <person name="Walsh D.A."/>
            <person name="Denef V.J."/>
            <person name="McMahon K.D."/>
            <person name="Konstantinidis K.T."/>
            <person name="Eloe-Fadrosh E.A."/>
            <person name="Kyrpides N.C."/>
            <person name="Woyke T."/>
        </authorList>
    </citation>
    <scope>NUCLEOTIDE SEQUENCE</scope>
    <source>
        <strain evidence="2">GVMAG-M-3300023179-33</strain>
    </source>
</reference>